<dbReference type="Pfam" id="PF22725">
    <property type="entry name" value="GFO_IDH_MocA_C3"/>
    <property type="match status" value="1"/>
</dbReference>
<evidence type="ECO:0008006" key="5">
    <source>
        <dbReference type="Google" id="ProtNLM"/>
    </source>
</evidence>
<protein>
    <recommendedName>
        <fullName evidence="5">Gfo/Idh/MocA-like oxidoreductase N-terminal domain-containing protein</fullName>
    </recommendedName>
</protein>
<feature type="domain" description="Gfo/Idh/MocA-like oxidoreductase N-terminal" evidence="1">
    <location>
        <begin position="8"/>
        <end position="109"/>
    </location>
</feature>
<feature type="domain" description="GFO/IDH/MocA-like oxidoreductase" evidence="2">
    <location>
        <begin position="118"/>
        <end position="237"/>
    </location>
</feature>
<gene>
    <name evidence="3" type="ORF">A2W41_03000</name>
</gene>
<accession>A0A1G2FYS1</accession>
<dbReference type="Pfam" id="PF01408">
    <property type="entry name" value="GFO_IDH_MocA"/>
    <property type="match status" value="1"/>
</dbReference>
<evidence type="ECO:0000259" key="2">
    <source>
        <dbReference type="Pfam" id="PF22725"/>
    </source>
</evidence>
<evidence type="ECO:0000259" key="1">
    <source>
        <dbReference type="Pfam" id="PF01408"/>
    </source>
</evidence>
<dbReference type="InterPro" id="IPR055170">
    <property type="entry name" value="GFO_IDH_MocA-like_dom"/>
</dbReference>
<dbReference type="GO" id="GO:0000166">
    <property type="term" value="F:nucleotide binding"/>
    <property type="evidence" value="ECO:0007669"/>
    <property type="project" value="InterPro"/>
</dbReference>
<reference evidence="3 4" key="1">
    <citation type="journal article" date="2016" name="Nat. Commun.">
        <title>Thousands of microbial genomes shed light on interconnected biogeochemical processes in an aquifer system.</title>
        <authorList>
            <person name="Anantharaman K."/>
            <person name="Brown C.T."/>
            <person name="Hug L.A."/>
            <person name="Sharon I."/>
            <person name="Castelle C.J."/>
            <person name="Probst A.J."/>
            <person name="Thomas B.C."/>
            <person name="Singh A."/>
            <person name="Wilkins M.J."/>
            <person name="Karaoz U."/>
            <person name="Brodie E.L."/>
            <person name="Williams K.H."/>
            <person name="Hubbard S.S."/>
            <person name="Banfield J.F."/>
        </authorList>
    </citation>
    <scope>NUCLEOTIDE SEQUENCE [LARGE SCALE GENOMIC DNA]</scope>
</reference>
<dbReference type="EMBL" id="MHNI01000014">
    <property type="protein sequence ID" value="OGZ42758.1"/>
    <property type="molecule type" value="Genomic_DNA"/>
</dbReference>
<dbReference type="AlphaFoldDB" id="A0A1G2FYS1"/>
<comment type="caution">
    <text evidence="3">The sequence shown here is derived from an EMBL/GenBank/DDBJ whole genome shotgun (WGS) entry which is preliminary data.</text>
</comment>
<proteinExistence type="predicted"/>
<dbReference type="InterPro" id="IPR036291">
    <property type="entry name" value="NAD(P)-bd_dom_sf"/>
</dbReference>
<evidence type="ECO:0000313" key="4">
    <source>
        <dbReference type="Proteomes" id="UP000176700"/>
    </source>
</evidence>
<name>A0A1G2FYS1_9BACT</name>
<dbReference type="SUPFAM" id="SSF51735">
    <property type="entry name" value="NAD(P)-binding Rossmann-fold domains"/>
    <property type="match status" value="1"/>
</dbReference>
<sequence>MGGRWADVIEKMPDATVAAVFDTNKAKARALADKTGAAVLTSMNQLAERPDIKAALVLVPHAFLAQVSQKALEAGKHVLVEKPTAITPSELEPVLEIAKKNQLCFMPGFSSRWHYHTRLAKELVEKGEIGDLLFVRARYGFGGRKGYENEWRQKKTLSGGGELIDQGIHLIDLARWFLGDFSDVKGSIQHAFWKSDVEDNAFLILKTPKGQTAFLHASWTQWKPLFSFEIFGSGGYILLEGLGGKYGKANEELILGKRKEDFSNPSDTEQVFRQSSPLNPFKEELNEFLSAIRENRDPNPSGRDALGALNIVSKMYGEQN</sequence>
<dbReference type="InterPro" id="IPR000683">
    <property type="entry name" value="Gfo/Idh/MocA-like_OxRdtase_N"/>
</dbReference>
<dbReference type="Proteomes" id="UP000176700">
    <property type="component" value="Unassembled WGS sequence"/>
</dbReference>
<dbReference type="InterPro" id="IPR051450">
    <property type="entry name" value="Gfo/Idh/MocA_Oxidoreductases"/>
</dbReference>
<evidence type="ECO:0000313" key="3">
    <source>
        <dbReference type="EMBL" id="OGZ42758.1"/>
    </source>
</evidence>
<dbReference type="PANTHER" id="PTHR43377">
    <property type="entry name" value="BILIVERDIN REDUCTASE A"/>
    <property type="match status" value="1"/>
</dbReference>
<dbReference type="SUPFAM" id="SSF55347">
    <property type="entry name" value="Glyceraldehyde-3-phosphate dehydrogenase-like, C-terminal domain"/>
    <property type="match status" value="1"/>
</dbReference>
<dbReference type="PANTHER" id="PTHR43377:SF1">
    <property type="entry name" value="BILIVERDIN REDUCTASE A"/>
    <property type="match status" value="1"/>
</dbReference>
<dbReference type="Gene3D" id="3.40.50.720">
    <property type="entry name" value="NAD(P)-binding Rossmann-like Domain"/>
    <property type="match status" value="1"/>
</dbReference>
<organism evidence="3 4">
    <name type="scientific">Candidatus Ryanbacteria bacterium RIFCSPHIGHO2_01_45_13</name>
    <dbReference type="NCBI Taxonomy" id="1802112"/>
    <lineage>
        <taxon>Bacteria</taxon>
        <taxon>Candidatus Ryaniibacteriota</taxon>
    </lineage>
</organism>
<dbReference type="Gene3D" id="3.30.360.10">
    <property type="entry name" value="Dihydrodipicolinate Reductase, domain 2"/>
    <property type="match status" value="1"/>
</dbReference>